<dbReference type="InterPro" id="IPR011006">
    <property type="entry name" value="CheY-like_superfamily"/>
</dbReference>
<evidence type="ECO:0000256" key="14">
    <source>
        <dbReference type="PROSITE-ProRule" id="PRU00110"/>
    </source>
</evidence>
<dbReference type="PANTHER" id="PTHR43047:SF78">
    <property type="entry name" value="SENSORY_REGULATORY PROTEIN RPFC"/>
    <property type="match status" value="1"/>
</dbReference>
<feature type="modified residue" description="Phosphohistidine" evidence="14">
    <location>
        <position position="828"/>
    </location>
</feature>
<dbReference type="InterPro" id="IPR003661">
    <property type="entry name" value="HisK_dim/P_dom"/>
</dbReference>
<dbReference type="CDD" id="cd16922">
    <property type="entry name" value="HATPase_EvgS-ArcB-TorS-like"/>
    <property type="match status" value="1"/>
</dbReference>
<feature type="transmembrane region" description="Helical" evidence="16">
    <location>
        <begin position="199"/>
        <end position="217"/>
    </location>
</feature>
<dbReference type="InterPro" id="IPR008207">
    <property type="entry name" value="Sig_transdc_His_kin_Hpt_dom"/>
</dbReference>
<feature type="transmembrane region" description="Helical" evidence="16">
    <location>
        <begin position="229"/>
        <end position="247"/>
    </location>
</feature>
<dbReference type="InterPro" id="IPR011623">
    <property type="entry name" value="7TMR_DISM_rcpt_extracell_dom1"/>
</dbReference>
<dbReference type="CDD" id="cd00082">
    <property type="entry name" value="HisKA"/>
    <property type="match status" value="1"/>
</dbReference>
<dbReference type="SMART" id="SM00448">
    <property type="entry name" value="REC"/>
    <property type="match status" value="1"/>
</dbReference>
<dbReference type="Pfam" id="PF07695">
    <property type="entry name" value="7TMR-DISM_7TM"/>
    <property type="match status" value="1"/>
</dbReference>
<keyword evidence="10" id="KW-0067">ATP-binding</keyword>
<protein>
    <recommendedName>
        <fullName evidence="3">histidine kinase</fullName>
        <ecNumber evidence="3">2.7.13.3</ecNumber>
    </recommendedName>
</protein>
<keyword evidence="4" id="KW-1003">Cell membrane</keyword>
<dbReference type="Gene3D" id="3.40.50.2300">
    <property type="match status" value="1"/>
</dbReference>
<dbReference type="GO" id="GO:0000155">
    <property type="term" value="F:phosphorelay sensor kinase activity"/>
    <property type="evidence" value="ECO:0007669"/>
    <property type="project" value="InterPro"/>
</dbReference>
<dbReference type="RefSeq" id="WP_138547884.1">
    <property type="nucleotide sequence ID" value="NZ_PNCG01000006.1"/>
</dbReference>
<sequence length="887" mass="98845">MGLLLLISAQTHSASLQHVVVTQNSMDFDAPPHYYRISETAQLPTSKKQLLSWLEQQPKVERPQLFGGRYVSVYKVTNQSSQQQWVYAPYNSVVSVINTQVFTQSGSTLYQSGERGQYEFAFQYGKTLTLPLDESVIIVTEFHSAAFYTPPKIKLSTPSDYQQQAIWENLIMMLCFSVGIVLGLYNLLIYLGSKDKTHLYYAFFTAAWVFAWSHFFHIPSQLFAIDLTALHWFGFILTPLANTLFYIHLLKLNETHPRFARGALIFSWVSLIGLPISVLSPGAGFIWATFATAIALCLGLYIGIRRIMQGYKPARYFVLAYMCMALPNMVGNLTNLGLLPSVNINLYHLGLIGTALDALLLAFAVADKFRLINDANVELTKNLEAKVQERTGELQALTVELRDASEAKTRFLANMSHEIRTPMTSIIGYAEGLLLGDVKANEQSQATHVIAQNARHVLGLLNDILDMSKIEANRLEVESAKTHLFSAIGQVESILGKQIRDKGLGFSLHYHFPLPDYIYTDATRLRQILLNLTANALKFTSVGSINIDVAAKDERLIITVKDTGIGMSEQEQFQLFEAFYQADSSTSRKYGGTGLGLNISKSLARKLGGDIDVQSIQGQGTAFTVDLALKTTEQTQWLESYSKALNADEHSEDCIAQSELHGHVLLAEDNRDNAKLLQRILERMGLQVTWVENGQLAVTQALERDFDLVLMDIQMPIMDGEQALSFLQATGCTTPVIALTANTMSHEIERYLKLGFADHLGKPIDREQFAKKIAHYLALPEQFVDIDLPESDMQALRDDYVSGLAEQRVQLENQSRYGDLIGLGKSVHALKGSAAMFGFEQLQALAEQANKILKSEHPEQAMGLIDGLIAELAKLEHDALKRDPNLC</sequence>
<evidence type="ECO:0000256" key="2">
    <source>
        <dbReference type="ARBA" id="ARBA00004429"/>
    </source>
</evidence>
<proteinExistence type="predicted"/>
<evidence type="ECO:0000313" key="21">
    <source>
        <dbReference type="Proteomes" id="UP000305874"/>
    </source>
</evidence>
<dbReference type="Gene3D" id="3.30.565.10">
    <property type="entry name" value="Histidine kinase-like ATPase, C-terminal domain"/>
    <property type="match status" value="1"/>
</dbReference>
<dbReference type="AlphaFoldDB" id="A0A5S3Z6N2"/>
<evidence type="ECO:0000313" key="20">
    <source>
        <dbReference type="EMBL" id="TMP87515.1"/>
    </source>
</evidence>
<dbReference type="InterPro" id="IPR005467">
    <property type="entry name" value="His_kinase_dom"/>
</dbReference>
<evidence type="ECO:0000256" key="7">
    <source>
        <dbReference type="ARBA" id="ARBA00022679"/>
    </source>
</evidence>
<keyword evidence="13 16" id="KW-0472">Membrane</keyword>
<evidence type="ECO:0000256" key="9">
    <source>
        <dbReference type="ARBA" id="ARBA00022777"/>
    </source>
</evidence>
<dbReference type="InterPro" id="IPR001789">
    <property type="entry name" value="Sig_transdc_resp-reg_receiver"/>
</dbReference>
<evidence type="ECO:0000259" key="18">
    <source>
        <dbReference type="PROSITE" id="PS50110"/>
    </source>
</evidence>
<keyword evidence="10" id="KW-0547">Nucleotide-binding</keyword>
<evidence type="ECO:0000256" key="6">
    <source>
        <dbReference type="ARBA" id="ARBA00022553"/>
    </source>
</evidence>
<reference evidence="21" key="2">
    <citation type="submission" date="2019-06" db="EMBL/GenBank/DDBJ databases">
        <title>Co-occurence of chitin degradation, pigmentation and bioactivity in marine Pseudoalteromonas.</title>
        <authorList>
            <person name="Sonnenschein E.C."/>
            <person name="Bech P.K."/>
        </authorList>
    </citation>
    <scope>NUCLEOTIDE SEQUENCE [LARGE SCALE GENOMIC DNA]</scope>
    <source>
        <strain evidence="21">S2897</strain>
    </source>
</reference>
<keyword evidence="7" id="KW-0808">Transferase</keyword>
<dbReference type="Gene3D" id="1.10.287.130">
    <property type="match status" value="1"/>
</dbReference>
<dbReference type="CDD" id="cd17546">
    <property type="entry name" value="REC_hyHK_CKI1_RcsC-like"/>
    <property type="match status" value="1"/>
</dbReference>
<keyword evidence="9 20" id="KW-0418">Kinase</keyword>
<dbReference type="PANTHER" id="PTHR43047">
    <property type="entry name" value="TWO-COMPONENT HISTIDINE PROTEIN KINASE"/>
    <property type="match status" value="1"/>
</dbReference>
<dbReference type="InterPro" id="IPR036890">
    <property type="entry name" value="HATPase_C_sf"/>
</dbReference>
<dbReference type="SUPFAM" id="SSF47226">
    <property type="entry name" value="Histidine-containing phosphotransfer domain, HPT domain"/>
    <property type="match status" value="1"/>
</dbReference>
<dbReference type="InterPro" id="IPR036097">
    <property type="entry name" value="HisK_dim/P_sf"/>
</dbReference>
<reference evidence="20 21" key="1">
    <citation type="submission" date="2017-12" db="EMBL/GenBank/DDBJ databases">
        <authorList>
            <person name="Paulsen S."/>
            <person name="Gram L.K."/>
        </authorList>
    </citation>
    <scope>NUCLEOTIDE SEQUENCE [LARGE SCALE GENOMIC DNA]</scope>
    <source>
        <strain evidence="20 21">S2897</strain>
    </source>
</reference>
<dbReference type="SUPFAM" id="SSF52172">
    <property type="entry name" value="CheY-like"/>
    <property type="match status" value="1"/>
</dbReference>
<evidence type="ECO:0000256" key="12">
    <source>
        <dbReference type="ARBA" id="ARBA00023012"/>
    </source>
</evidence>
<evidence type="ECO:0000256" key="10">
    <source>
        <dbReference type="ARBA" id="ARBA00022840"/>
    </source>
</evidence>
<name>A0A5S3Z6N2_9GAMM</name>
<feature type="domain" description="Histidine kinase" evidence="17">
    <location>
        <begin position="414"/>
        <end position="631"/>
    </location>
</feature>
<dbReference type="InterPro" id="IPR003594">
    <property type="entry name" value="HATPase_dom"/>
</dbReference>
<dbReference type="SMART" id="SM00387">
    <property type="entry name" value="HATPase_c"/>
    <property type="match status" value="1"/>
</dbReference>
<evidence type="ECO:0000256" key="8">
    <source>
        <dbReference type="ARBA" id="ARBA00022692"/>
    </source>
</evidence>
<dbReference type="FunFam" id="3.30.565.10:FF:000010">
    <property type="entry name" value="Sensor histidine kinase RcsC"/>
    <property type="match status" value="1"/>
</dbReference>
<comment type="subcellular location">
    <subcellularLocation>
        <location evidence="2">Cell inner membrane</location>
        <topology evidence="2">Multi-pass membrane protein</topology>
    </subcellularLocation>
</comment>
<dbReference type="EMBL" id="PNCG01000006">
    <property type="protein sequence ID" value="TMP87515.1"/>
    <property type="molecule type" value="Genomic_DNA"/>
</dbReference>
<keyword evidence="5" id="KW-0997">Cell inner membrane</keyword>
<keyword evidence="6 15" id="KW-0597">Phosphoprotein</keyword>
<feature type="modified residue" description="4-aspartylphosphate" evidence="15">
    <location>
        <position position="712"/>
    </location>
</feature>
<evidence type="ECO:0000256" key="5">
    <source>
        <dbReference type="ARBA" id="ARBA00022519"/>
    </source>
</evidence>
<dbReference type="EC" id="2.7.13.3" evidence="3"/>
<evidence type="ECO:0000256" key="4">
    <source>
        <dbReference type="ARBA" id="ARBA00022475"/>
    </source>
</evidence>
<dbReference type="PRINTS" id="PR00344">
    <property type="entry name" value="BCTRLSENSOR"/>
</dbReference>
<accession>A0A5S3Z6N2</accession>
<dbReference type="SMART" id="SM00388">
    <property type="entry name" value="HisKA"/>
    <property type="match status" value="1"/>
</dbReference>
<evidence type="ECO:0000256" key="15">
    <source>
        <dbReference type="PROSITE-ProRule" id="PRU00169"/>
    </source>
</evidence>
<dbReference type="Proteomes" id="UP000305874">
    <property type="component" value="Unassembled WGS sequence"/>
</dbReference>
<dbReference type="GO" id="GO:0005886">
    <property type="term" value="C:plasma membrane"/>
    <property type="evidence" value="ECO:0007669"/>
    <property type="project" value="UniProtKB-SubCell"/>
</dbReference>
<dbReference type="PROSITE" id="PS50894">
    <property type="entry name" value="HPT"/>
    <property type="match status" value="1"/>
</dbReference>
<dbReference type="Pfam" id="PF02518">
    <property type="entry name" value="HATPase_c"/>
    <property type="match status" value="1"/>
</dbReference>
<feature type="transmembrane region" description="Helical" evidence="16">
    <location>
        <begin position="259"/>
        <end position="279"/>
    </location>
</feature>
<evidence type="ECO:0000256" key="1">
    <source>
        <dbReference type="ARBA" id="ARBA00000085"/>
    </source>
</evidence>
<dbReference type="Pfam" id="PF01627">
    <property type="entry name" value="Hpt"/>
    <property type="match status" value="1"/>
</dbReference>
<organism evidence="20 21">
    <name type="scientific">Pseudoalteromonas ruthenica</name>
    <dbReference type="NCBI Taxonomy" id="151081"/>
    <lineage>
        <taxon>Bacteria</taxon>
        <taxon>Pseudomonadati</taxon>
        <taxon>Pseudomonadota</taxon>
        <taxon>Gammaproteobacteria</taxon>
        <taxon>Alteromonadales</taxon>
        <taxon>Pseudoalteromonadaceae</taxon>
        <taxon>Pseudoalteromonas</taxon>
    </lineage>
</organism>
<feature type="transmembrane region" description="Helical" evidence="16">
    <location>
        <begin position="170"/>
        <end position="192"/>
    </location>
</feature>
<feature type="transmembrane region" description="Helical" evidence="16">
    <location>
        <begin position="346"/>
        <end position="366"/>
    </location>
</feature>
<evidence type="ECO:0000256" key="13">
    <source>
        <dbReference type="ARBA" id="ARBA00023136"/>
    </source>
</evidence>
<keyword evidence="8 16" id="KW-0812">Transmembrane</keyword>
<comment type="catalytic activity">
    <reaction evidence="1">
        <text>ATP + protein L-histidine = ADP + protein N-phospho-L-histidine.</text>
        <dbReference type="EC" id="2.7.13.3"/>
    </reaction>
</comment>
<dbReference type="SUPFAM" id="SSF55874">
    <property type="entry name" value="ATPase domain of HSP90 chaperone/DNA topoisomerase II/histidine kinase"/>
    <property type="match status" value="1"/>
</dbReference>
<dbReference type="InterPro" id="IPR004358">
    <property type="entry name" value="Sig_transdc_His_kin-like_C"/>
</dbReference>
<feature type="transmembrane region" description="Helical" evidence="16">
    <location>
        <begin position="285"/>
        <end position="304"/>
    </location>
</feature>
<evidence type="ECO:0000256" key="11">
    <source>
        <dbReference type="ARBA" id="ARBA00022989"/>
    </source>
</evidence>
<dbReference type="Pfam" id="PF00072">
    <property type="entry name" value="Response_reg"/>
    <property type="match status" value="1"/>
</dbReference>
<gene>
    <name evidence="20" type="ORF">CWC05_07945</name>
</gene>
<evidence type="ECO:0000259" key="19">
    <source>
        <dbReference type="PROSITE" id="PS50894"/>
    </source>
</evidence>
<dbReference type="CDD" id="cd00088">
    <property type="entry name" value="HPT"/>
    <property type="match status" value="1"/>
</dbReference>
<dbReference type="Gene3D" id="1.20.120.160">
    <property type="entry name" value="HPT domain"/>
    <property type="match status" value="1"/>
</dbReference>
<feature type="transmembrane region" description="Helical" evidence="16">
    <location>
        <begin position="316"/>
        <end position="334"/>
    </location>
</feature>
<dbReference type="PROSITE" id="PS50109">
    <property type="entry name" value="HIS_KIN"/>
    <property type="match status" value="1"/>
</dbReference>
<evidence type="ECO:0000256" key="16">
    <source>
        <dbReference type="SAM" id="Phobius"/>
    </source>
</evidence>
<feature type="domain" description="HPt" evidence="19">
    <location>
        <begin position="789"/>
        <end position="887"/>
    </location>
</feature>
<keyword evidence="12" id="KW-0902">Two-component regulatory system</keyword>
<dbReference type="PROSITE" id="PS50110">
    <property type="entry name" value="RESPONSE_REGULATORY"/>
    <property type="match status" value="1"/>
</dbReference>
<dbReference type="SUPFAM" id="SSF47384">
    <property type="entry name" value="Homodimeric domain of signal transducing histidine kinase"/>
    <property type="match status" value="1"/>
</dbReference>
<evidence type="ECO:0000259" key="17">
    <source>
        <dbReference type="PROSITE" id="PS50109"/>
    </source>
</evidence>
<feature type="domain" description="Response regulatory" evidence="18">
    <location>
        <begin position="663"/>
        <end position="777"/>
    </location>
</feature>
<comment type="caution">
    <text evidence="20">The sequence shown here is derived from an EMBL/GenBank/DDBJ whole genome shotgun (WGS) entry which is preliminary data.</text>
</comment>
<dbReference type="Pfam" id="PF00512">
    <property type="entry name" value="HisKA"/>
    <property type="match status" value="1"/>
</dbReference>
<keyword evidence="11 16" id="KW-1133">Transmembrane helix</keyword>
<evidence type="ECO:0000256" key="3">
    <source>
        <dbReference type="ARBA" id="ARBA00012438"/>
    </source>
</evidence>
<dbReference type="InterPro" id="IPR036641">
    <property type="entry name" value="HPT_dom_sf"/>
</dbReference>